<feature type="domain" description="Methyltransferase FkbM" evidence="1">
    <location>
        <begin position="75"/>
        <end position="237"/>
    </location>
</feature>
<dbReference type="RefSeq" id="WP_145617544.1">
    <property type="nucleotide sequence ID" value="NZ_VITO01000008.1"/>
</dbReference>
<dbReference type="Gene3D" id="3.40.50.150">
    <property type="entry name" value="Vaccinia Virus protein VP39"/>
    <property type="match status" value="1"/>
</dbReference>
<evidence type="ECO:0000313" key="3">
    <source>
        <dbReference type="Proteomes" id="UP000316545"/>
    </source>
</evidence>
<dbReference type="PANTHER" id="PTHR34203:SF15">
    <property type="entry name" value="SLL1173 PROTEIN"/>
    <property type="match status" value="1"/>
</dbReference>
<dbReference type="InterPro" id="IPR006342">
    <property type="entry name" value="FkbM_mtfrase"/>
</dbReference>
<gene>
    <name evidence="2" type="ORF">FBZ88_10880</name>
</gene>
<dbReference type="EMBL" id="VITO01000008">
    <property type="protein sequence ID" value="TWB26316.1"/>
    <property type="molecule type" value="Genomic_DNA"/>
</dbReference>
<dbReference type="NCBIfam" id="TIGR01444">
    <property type="entry name" value="fkbM_fam"/>
    <property type="match status" value="1"/>
</dbReference>
<dbReference type="Proteomes" id="UP000316545">
    <property type="component" value="Unassembled WGS sequence"/>
</dbReference>
<comment type="caution">
    <text evidence="2">The sequence shown here is derived from an EMBL/GenBank/DDBJ whole genome shotgun (WGS) entry which is preliminary data.</text>
</comment>
<reference evidence="2 3" key="1">
    <citation type="submission" date="2019-06" db="EMBL/GenBank/DDBJ databases">
        <title>Genomic Encyclopedia of Type Strains, Phase IV (KMG-V): Genome sequencing to study the core and pangenomes of soil and plant-associated prokaryotes.</title>
        <authorList>
            <person name="Whitman W."/>
        </authorList>
    </citation>
    <scope>NUCLEOTIDE SEQUENCE [LARGE SCALE GENOMIC DNA]</scope>
    <source>
        <strain evidence="2 3">BR 11865</strain>
    </source>
</reference>
<dbReference type="SUPFAM" id="SSF53335">
    <property type="entry name" value="S-adenosyl-L-methionine-dependent methyltransferases"/>
    <property type="match status" value="1"/>
</dbReference>
<protein>
    <submittedName>
        <fullName evidence="2">FkbM family methyltransferase</fullName>
    </submittedName>
</protein>
<dbReference type="GO" id="GO:0032259">
    <property type="term" value="P:methylation"/>
    <property type="evidence" value="ECO:0007669"/>
    <property type="project" value="UniProtKB-KW"/>
</dbReference>
<dbReference type="InterPro" id="IPR052514">
    <property type="entry name" value="SAM-dependent_MTase"/>
</dbReference>
<keyword evidence="3" id="KW-1185">Reference proteome</keyword>
<name>A0A560FXF2_9PROT</name>
<evidence type="ECO:0000259" key="1">
    <source>
        <dbReference type="Pfam" id="PF05050"/>
    </source>
</evidence>
<dbReference type="InterPro" id="IPR029063">
    <property type="entry name" value="SAM-dependent_MTases_sf"/>
</dbReference>
<dbReference type="GO" id="GO:0008168">
    <property type="term" value="F:methyltransferase activity"/>
    <property type="evidence" value="ECO:0007669"/>
    <property type="project" value="UniProtKB-KW"/>
</dbReference>
<evidence type="ECO:0000313" key="2">
    <source>
        <dbReference type="EMBL" id="TWB26316.1"/>
    </source>
</evidence>
<sequence>MLLSTLKKIPKLFGAKPVDTKVVKVGTPRAGFFDLHVHTTNDKYISPELERDGIWESFETEIFSRLCRPGEFILDIGANIGWYTAIAARLIGPAGSVHAFEPDPANYALLRRNVASIPSKAKVRLFNFAIGEKRQASTLFLSPINRGDHNLFASQESRQSVTIEVRALDDLLRGCRHLPTLLKSDTQGSEARVLRGARRLLGEGWRPNMILEFWPYGLHGSGDDAGALWRQLDDLGYATFKLLETEPRLTRLRQDDMAYWLGERILVENRGFINLLCLHQSSDQLQVLADLIDD</sequence>
<keyword evidence="2" id="KW-0808">Transferase</keyword>
<accession>A0A560FXF2</accession>
<proteinExistence type="predicted"/>
<dbReference type="Pfam" id="PF05050">
    <property type="entry name" value="Methyltransf_21"/>
    <property type="match status" value="1"/>
</dbReference>
<dbReference type="AlphaFoldDB" id="A0A560FXF2"/>
<dbReference type="PANTHER" id="PTHR34203">
    <property type="entry name" value="METHYLTRANSFERASE, FKBM FAMILY PROTEIN"/>
    <property type="match status" value="1"/>
</dbReference>
<keyword evidence="2" id="KW-0489">Methyltransferase</keyword>
<organism evidence="2 3">
    <name type="scientific">Nitrospirillum amazonense</name>
    <dbReference type="NCBI Taxonomy" id="28077"/>
    <lineage>
        <taxon>Bacteria</taxon>
        <taxon>Pseudomonadati</taxon>
        <taxon>Pseudomonadota</taxon>
        <taxon>Alphaproteobacteria</taxon>
        <taxon>Rhodospirillales</taxon>
        <taxon>Azospirillaceae</taxon>
        <taxon>Nitrospirillum</taxon>
    </lineage>
</organism>